<keyword evidence="5 6" id="KW-0349">Heme</keyword>
<evidence type="ECO:0000313" key="8">
    <source>
        <dbReference type="Proteomes" id="UP000029964"/>
    </source>
</evidence>
<dbReference type="PRINTS" id="PR00463">
    <property type="entry name" value="EP450I"/>
</dbReference>
<evidence type="ECO:0000313" key="7">
    <source>
        <dbReference type="EMBL" id="KFH46649.1"/>
    </source>
</evidence>
<dbReference type="OrthoDB" id="1103324at2759"/>
<organism evidence="7 8">
    <name type="scientific">Hapsidospora chrysogenum (strain ATCC 11550 / CBS 779.69 / DSM 880 / IAM 14645 / JCM 23072 / IMI 49137)</name>
    <name type="common">Acremonium chrysogenum</name>
    <dbReference type="NCBI Taxonomy" id="857340"/>
    <lineage>
        <taxon>Eukaryota</taxon>
        <taxon>Fungi</taxon>
        <taxon>Dikarya</taxon>
        <taxon>Ascomycota</taxon>
        <taxon>Pezizomycotina</taxon>
        <taxon>Sordariomycetes</taxon>
        <taxon>Hypocreomycetidae</taxon>
        <taxon>Hypocreales</taxon>
        <taxon>Bionectriaceae</taxon>
        <taxon>Hapsidospora</taxon>
    </lineage>
</organism>
<keyword evidence="8" id="KW-1185">Reference proteome</keyword>
<dbReference type="GO" id="GO:0005506">
    <property type="term" value="F:iron ion binding"/>
    <property type="evidence" value="ECO:0007669"/>
    <property type="project" value="InterPro"/>
</dbReference>
<proteinExistence type="inferred from homology"/>
<keyword evidence="6" id="KW-0503">Monooxygenase</keyword>
<protein>
    <submittedName>
        <fullName evidence="7">Fumitremorgin C synthase-like protein</fullName>
    </submittedName>
</protein>
<evidence type="ECO:0000256" key="4">
    <source>
        <dbReference type="ARBA" id="ARBA00023004"/>
    </source>
</evidence>
<comment type="similarity">
    <text evidence="1 6">Belongs to the cytochrome P450 family.</text>
</comment>
<dbReference type="HOGENOM" id="CLU_001570_2_1_1"/>
<keyword evidence="2 5" id="KW-0479">Metal-binding</keyword>
<dbReference type="PANTHER" id="PTHR46300:SF8">
    <property type="entry name" value="CYTOCHROME P450 2E1"/>
    <property type="match status" value="1"/>
</dbReference>
<dbReference type="Proteomes" id="UP000029964">
    <property type="component" value="Unassembled WGS sequence"/>
</dbReference>
<dbReference type="SUPFAM" id="SSF48264">
    <property type="entry name" value="Cytochrome P450"/>
    <property type="match status" value="1"/>
</dbReference>
<keyword evidence="3 6" id="KW-0560">Oxidoreductase</keyword>
<feature type="binding site" description="axial binding residue" evidence="5">
    <location>
        <position position="418"/>
    </location>
    <ligand>
        <name>heme</name>
        <dbReference type="ChEBI" id="CHEBI:30413"/>
    </ligand>
    <ligandPart>
        <name>Fe</name>
        <dbReference type="ChEBI" id="CHEBI:18248"/>
    </ligandPart>
</feature>
<dbReference type="STRING" id="857340.A0A086TBB7"/>
<dbReference type="EMBL" id="JPKY01000017">
    <property type="protein sequence ID" value="KFH46649.1"/>
    <property type="molecule type" value="Genomic_DNA"/>
</dbReference>
<dbReference type="InterPro" id="IPR017972">
    <property type="entry name" value="Cyt_P450_CS"/>
</dbReference>
<dbReference type="GO" id="GO:0016705">
    <property type="term" value="F:oxidoreductase activity, acting on paired donors, with incorporation or reduction of molecular oxygen"/>
    <property type="evidence" value="ECO:0007669"/>
    <property type="project" value="InterPro"/>
</dbReference>
<dbReference type="AlphaFoldDB" id="A0A086TBB7"/>
<dbReference type="Gene3D" id="1.10.630.10">
    <property type="entry name" value="Cytochrome P450"/>
    <property type="match status" value="1"/>
</dbReference>
<dbReference type="PANTHER" id="PTHR46300">
    <property type="entry name" value="P450, PUTATIVE (EUROFUNG)-RELATED-RELATED"/>
    <property type="match status" value="1"/>
</dbReference>
<evidence type="ECO:0000256" key="3">
    <source>
        <dbReference type="ARBA" id="ARBA00023002"/>
    </source>
</evidence>
<dbReference type="PROSITE" id="PS00086">
    <property type="entry name" value="CYTOCHROME_P450"/>
    <property type="match status" value="1"/>
</dbReference>
<dbReference type="InterPro" id="IPR036396">
    <property type="entry name" value="Cyt_P450_sf"/>
</dbReference>
<gene>
    <name evidence="7" type="ORF">ACRE_024900</name>
</gene>
<dbReference type="InterPro" id="IPR050364">
    <property type="entry name" value="Cytochrome_P450_fung"/>
</dbReference>
<evidence type="ECO:0000256" key="6">
    <source>
        <dbReference type="RuleBase" id="RU000461"/>
    </source>
</evidence>
<comment type="caution">
    <text evidence="7">The sequence shown here is derived from an EMBL/GenBank/DDBJ whole genome shotgun (WGS) entry which is preliminary data.</text>
</comment>
<dbReference type="GO" id="GO:0020037">
    <property type="term" value="F:heme binding"/>
    <property type="evidence" value="ECO:0007669"/>
    <property type="project" value="InterPro"/>
</dbReference>
<evidence type="ECO:0000256" key="2">
    <source>
        <dbReference type="ARBA" id="ARBA00022723"/>
    </source>
</evidence>
<evidence type="ECO:0000256" key="5">
    <source>
        <dbReference type="PIRSR" id="PIRSR602401-1"/>
    </source>
</evidence>
<name>A0A086TBB7_HAPC1</name>
<accession>A0A086TBB7</accession>
<reference evidence="8" key="1">
    <citation type="journal article" date="2014" name="Genome Announc.">
        <title>Genome sequence and annotation of Acremonium chrysogenum, producer of the beta-lactam antibiotic cephalosporin C.</title>
        <authorList>
            <person name="Terfehr D."/>
            <person name="Dahlmann T.A."/>
            <person name="Specht T."/>
            <person name="Zadra I."/>
            <person name="Kuernsteiner H."/>
            <person name="Kueck U."/>
        </authorList>
    </citation>
    <scope>NUCLEOTIDE SEQUENCE [LARGE SCALE GENOMIC DNA]</scope>
    <source>
        <strain evidence="8">ATCC 11550 / CBS 779.69 / DSM 880 / IAM 14645 / JCM 23072 / IMI 49137</strain>
    </source>
</reference>
<sequence>MDFVSRANSVRLSGLPIIGSLLDLPEKHSWLKFHEYIQQHGPIVQLNIMGQSHILLGNERVWDDLARARGAIYNSRPQSPAASILTQDLHILLMPQGRVLRERRGILSQLLSRSAASQYEPYQWLETYRMVRDIVDDPSEYNEIFDHWSTAMGSRMLYGRAMPKRGGFQAEVMAITRTAEQTVQPGAYLVDTMPWMRRLPEAVAPWKRYLKSMSRRDEAFYYKMWKCTREDLDSGRDVPSWARLCMEDLNNEKSKVSMTEREAVHLIGATYTAFGTTSGNLKSFIFAITRHPEWWPRLTDEMDAAVGDKRLPRLDDLPNLPILRAVVCEIARVWPVTPGGVPHLLTKDDVYQGYHLPAGSVVHLVAWACGREPALYPDPDMFKPERWLRPGFPTYREPLTEYPTLNNMPVFGAGRRQCPGMLVGTRNVCIQAMMLVWACEISRARDAAGEEIVPPAYDFVAGFNVFPRSFKFDLRPRSLERMAMVEAEYEAALAADPMRD</sequence>
<dbReference type="InterPro" id="IPR002401">
    <property type="entry name" value="Cyt_P450_E_grp-I"/>
</dbReference>
<keyword evidence="4 5" id="KW-0408">Iron</keyword>
<dbReference type="GO" id="GO:0004497">
    <property type="term" value="F:monooxygenase activity"/>
    <property type="evidence" value="ECO:0007669"/>
    <property type="project" value="UniProtKB-KW"/>
</dbReference>
<evidence type="ECO:0000256" key="1">
    <source>
        <dbReference type="ARBA" id="ARBA00010617"/>
    </source>
</evidence>
<comment type="cofactor">
    <cofactor evidence="5">
        <name>heme</name>
        <dbReference type="ChEBI" id="CHEBI:30413"/>
    </cofactor>
</comment>
<dbReference type="InterPro" id="IPR001128">
    <property type="entry name" value="Cyt_P450"/>
</dbReference>
<dbReference type="Pfam" id="PF00067">
    <property type="entry name" value="p450"/>
    <property type="match status" value="1"/>
</dbReference>